<keyword evidence="6" id="KW-1185">Reference proteome</keyword>
<dbReference type="PIRSF" id="PIRSF000443">
    <property type="entry name" value="Homoser_Ac_trans"/>
    <property type="match status" value="1"/>
</dbReference>
<keyword evidence="2" id="KW-0963">Cytoplasm</keyword>
<feature type="active site" description="Nucleophile" evidence="2 3">
    <location>
        <position position="136"/>
    </location>
</feature>
<comment type="catalytic activity">
    <reaction evidence="2">
        <text>L-homoserine + acetyl-CoA = O-acetyl-L-homoserine + CoA</text>
        <dbReference type="Rhea" id="RHEA:13701"/>
        <dbReference type="ChEBI" id="CHEBI:57287"/>
        <dbReference type="ChEBI" id="CHEBI:57288"/>
        <dbReference type="ChEBI" id="CHEBI:57476"/>
        <dbReference type="ChEBI" id="CHEBI:57716"/>
        <dbReference type="EC" id="2.3.1.31"/>
    </reaction>
</comment>
<comment type="subcellular location">
    <subcellularLocation>
        <location evidence="2">Cytoplasm</location>
    </subcellularLocation>
</comment>
<keyword evidence="2" id="KW-0486">Methionine biosynthesis</keyword>
<dbReference type="GO" id="GO:0004414">
    <property type="term" value="F:homoserine O-acetyltransferase activity"/>
    <property type="evidence" value="ECO:0007669"/>
    <property type="project" value="UniProtKB-UniRule"/>
</dbReference>
<evidence type="ECO:0000256" key="2">
    <source>
        <dbReference type="HAMAP-Rule" id="MF_00296"/>
    </source>
</evidence>
<protein>
    <recommendedName>
        <fullName evidence="2">Homoserine O-acetyltransferase</fullName>
        <shortName evidence="2">HAT</shortName>
        <ecNumber evidence="2">2.3.1.31</ecNumber>
    </recommendedName>
    <alternativeName>
        <fullName evidence="2">Homoserine transacetylase</fullName>
        <shortName evidence="2">HTA</shortName>
    </alternativeName>
</protein>
<dbReference type="Gene3D" id="3.40.50.1820">
    <property type="entry name" value="alpha/beta hydrolase"/>
    <property type="match status" value="1"/>
</dbReference>
<keyword evidence="1 2" id="KW-0808">Transferase</keyword>
<dbReference type="PANTHER" id="PTHR32268">
    <property type="entry name" value="HOMOSERINE O-ACETYLTRANSFERASE"/>
    <property type="match status" value="1"/>
</dbReference>
<keyword evidence="2 5" id="KW-0012">Acyltransferase</keyword>
<reference evidence="5 6" key="1">
    <citation type="submission" date="2018-12" db="EMBL/GenBank/DDBJ databases">
        <title>Hymenobacter gummosus sp. nov., isolated from a spring.</title>
        <authorList>
            <person name="Nie L."/>
        </authorList>
    </citation>
    <scope>NUCLEOTIDE SEQUENCE [LARGE SCALE GENOMIC DNA]</scope>
    <source>
        <strain evidence="5 6">KCTC 52166</strain>
    </source>
</reference>
<dbReference type="InterPro" id="IPR000073">
    <property type="entry name" value="AB_hydrolase_1"/>
</dbReference>
<organism evidence="5 6">
    <name type="scientific">Hymenobacter gummosus</name>
    <dbReference type="NCBI Taxonomy" id="1776032"/>
    <lineage>
        <taxon>Bacteria</taxon>
        <taxon>Pseudomonadati</taxon>
        <taxon>Bacteroidota</taxon>
        <taxon>Cytophagia</taxon>
        <taxon>Cytophagales</taxon>
        <taxon>Hymenobacteraceae</taxon>
        <taxon>Hymenobacter</taxon>
    </lineage>
</organism>
<dbReference type="Pfam" id="PF00561">
    <property type="entry name" value="Abhydrolase_1"/>
    <property type="match status" value="1"/>
</dbReference>
<dbReference type="RefSeq" id="WP_126693404.1">
    <property type="nucleotide sequence ID" value="NZ_RXOF01000006.1"/>
</dbReference>
<comment type="caution">
    <text evidence="2">Lacks conserved residue(s) required for the propagation of feature annotation.</text>
</comment>
<gene>
    <name evidence="5" type="primary">metX</name>
    <name evidence="2" type="synonym">metXA</name>
    <name evidence="5" type="ORF">EJV47_12010</name>
</gene>
<dbReference type="AlphaFoldDB" id="A0A431U2H5"/>
<accession>A0A431U2H5</accession>
<comment type="subunit">
    <text evidence="2">Homodimer.</text>
</comment>
<dbReference type="InterPro" id="IPR008220">
    <property type="entry name" value="HAT_MetX-like"/>
</dbReference>
<sequence>MSTPQTFLLPQPLPLECGGQLAGAQVAYHTYGMLNAEGSNVVWVCHALTANADVLSWWPGLFGAGHYYDPAEWFIVCANVLGSCYGSTGPASPLPPHHRPLYAAFPRLTVRDLVAAHEQLRQHLGLARIHTLIGGSLGGHQALEWAVQLPELFGHLVLIATSAQHSPWGVAFNEAQRLAIMADCTYLGGGPEGGKAGLRAARAVALLSYRSYEAYGRSQAEPEDDLLPAFYRASSYQQYQGDKLTARFNAYSYVTLSHVMDSHHVGRGRGGVAAALARVRARTLVLGISSDVLFPVSEQQLLARLIPAAMYAEMESGYGHDGFLIETAQIAHFLERFYVQSFAH</sequence>
<evidence type="ECO:0000256" key="3">
    <source>
        <dbReference type="PIRSR" id="PIRSR000443-1"/>
    </source>
</evidence>
<dbReference type="HAMAP" id="MF_00296">
    <property type="entry name" value="MetX_acyltransf"/>
    <property type="match status" value="1"/>
</dbReference>
<dbReference type="EC" id="2.3.1.31" evidence="2"/>
<comment type="caution">
    <text evidence="5">The sequence shown here is derived from an EMBL/GenBank/DDBJ whole genome shotgun (WGS) entry which is preliminary data.</text>
</comment>
<evidence type="ECO:0000313" key="6">
    <source>
        <dbReference type="Proteomes" id="UP000282184"/>
    </source>
</evidence>
<feature type="binding site" evidence="2">
    <location>
        <position position="321"/>
    </location>
    <ligand>
        <name>substrate</name>
    </ligand>
</feature>
<dbReference type="EMBL" id="RXOF01000006">
    <property type="protein sequence ID" value="RTQ49545.1"/>
    <property type="molecule type" value="Genomic_DNA"/>
</dbReference>
<dbReference type="InterPro" id="IPR029058">
    <property type="entry name" value="AB_hydrolase_fold"/>
</dbReference>
<dbReference type="UniPathway" id="UPA00051">
    <property type="reaction ID" value="UER00074"/>
</dbReference>
<comment type="pathway">
    <text evidence="2">Amino-acid biosynthesis; L-methionine biosynthesis via de novo pathway; O-acetyl-L-homoserine from L-homoserine: step 1/1.</text>
</comment>
<evidence type="ECO:0000313" key="5">
    <source>
        <dbReference type="EMBL" id="RTQ49545.1"/>
    </source>
</evidence>
<dbReference type="GO" id="GO:0005737">
    <property type="term" value="C:cytoplasm"/>
    <property type="evidence" value="ECO:0007669"/>
    <property type="project" value="UniProtKB-SubCell"/>
</dbReference>
<comment type="function">
    <text evidence="2">Transfers an acetyl group from acetyl-CoA to L-homoserine, forming acetyl-L-homoserine.</text>
</comment>
<feature type="active site" evidence="2 3">
    <location>
        <position position="320"/>
    </location>
</feature>
<dbReference type="GO" id="GO:0009092">
    <property type="term" value="P:homoserine metabolic process"/>
    <property type="evidence" value="ECO:0007669"/>
    <property type="project" value="TreeGrafter"/>
</dbReference>
<dbReference type="NCBIfam" id="TIGR01392">
    <property type="entry name" value="homoserO_Ac_trn"/>
    <property type="match status" value="1"/>
</dbReference>
<proteinExistence type="inferred from homology"/>
<evidence type="ECO:0000256" key="1">
    <source>
        <dbReference type="ARBA" id="ARBA00022679"/>
    </source>
</evidence>
<name>A0A431U2H5_9BACT</name>
<evidence type="ECO:0000259" key="4">
    <source>
        <dbReference type="Pfam" id="PF00561"/>
    </source>
</evidence>
<feature type="domain" description="AB hydrolase-1" evidence="4">
    <location>
        <begin position="41"/>
        <end position="324"/>
    </location>
</feature>
<dbReference type="OrthoDB" id="9800754at2"/>
<feature type="binding site" evidence="2">
    <location>
        <position position="202"/>
    </location>
    <ligand>
        <name>substrate</name>
    </ligand>
</feature>
<feature type="active site" evidence="2 3">
    <location>
        <position position="291"/>
    </location>
</feature>
<keyword evidence="2" id="KW-0028">Amino-acid biosynthesis</keyword>
<dbReference type="SUPFAM" id="SSF53474">
    <property type="entry name" value="alpha/beta-Hydrolases"/>
    <property type="match status" value="1"/>
</dbReference>
<comment type="similarity">
    <text evidence="2">Belongs to the AB hydrolase superfamily. MetX family.</text>
</comment>
<dbReference type="Proteomes" id="UP000282184">
    <property type="component" value="Unassembled WGS sequence"/>
</dbReference>
<dbReference type="GO" id="GO:0009086">
    <property type="term" value="P:methionine biosynthetic process"/>
    <property type="evidence" value="ECO:0007669"/>
    <property type="project" value="UniProtKB-UniRule"/>
</dbReference>
<dbReference type="PANTHER" id="PTHR32268:SF11">
    <property type="entry name" value="HOMOSERINE O-ACETYLTRANSFERASE"/>
    <property type="match status" value="1"/>
</dbReference>